<evidence type="ECO:0000256" key="1">
    <source>
        <dbReference type="ARBA" id="ARBA00022505"/>
    </source>
</evidence>
<evidence type="ECO:0000256" key="5">
    <source>
        <dbReference type="HAMAP-Rule" id="MF_01206"/>
    </source>
</evidence>
<comment type="catalytic activity">
    <reaction evidence="5">
        <text>L-methionyl-[protein] + a quinone + H2O = L-methionyl-(R)-S-oxide-[protein] + a quinol</text>
        <dbReference type="Rhea" id="RHEA:51296"/>
        <dbReference type="Rhea" id="RHEA-COMP:12313"/>
        <dbReference type="Rhea" id="RHEA-COMP:12314"/>
        <dbReference type="ChEBI" id="CHEBI:15377"/>
        <dbReference type="ChEBI" id="CHEBI:16044"/>
        <dbReference type="ChEBI" id="CHEBI:24646"/>
        <dbReference type="ChEBI" id="CHEBI:45764"/>
        <dbReference type="ChEBI" id="CHEBI:132124"/>
    </reaction>
</comment>
<comment type="catalytic activity">
    <reaction evidence="5">
        <text>L-methionyl-[protein] + a quinone + H2O = L-methionyl-(S)-S-oxide-[protein] + a quinol</text>
        <dbReference type="Rhea" id="RHEA:51292"/>
        <dbReference type="Rhea" id="RHEA-COMP:12313"/>
        <dbReference type="Rhea" id="RHEA-COMP:12315"/>
        <dbReference type="ChEBI" id="CHEBI:15377"/>
        <dbReference type="ChEBI" id="CHEBI:16044"/>
        <dbReference type="ChEBI" id="CHEBI:24646"/>
        <dbReference type="ChEBI" id="CHEBI:44120"/>
        <dbReference type="ChEBI" id="CHEBI:132124"/>
    </reaction>
</comment>
<dbReference type="InterPro" id="IPR036374">
    <property type="entry name" value="OxRdtase_Mopterin-bd_sf"/>
</dbReference>
<evidence type="ECO:0000313" key="9">
    <source>
        <dbReference type="EMBL" id="SEL73344.1"/>
    </source>
</evidence>
<dbReference type="InterPro" id="IPR022867">
    <property type="entry name" value="MsrP"/>
</dbReference>
<evidence type="ECO:0000256" key="2">
    <source>
        <dbReference type="ARBA" id="ARBA00022723"/>
    </source>
</evidence>
<feature type="binding site" evidence="5">
    <location>
        <position position="195"/>
    </location>
    <ligand>
        <name>Mo-molybdopterin</name>
        <dbReference type="ChEBI" id="CHEBI:71302"/>
    </ligand>
</feature>
<evidence type="ECO:0000256" key="7">
    <source>
        <dbReference type="SAM" id="Phobius"/>
    </source>
</evidence>
<accession>A0A1H7SNL0</accession>
<keyword evidence="7" id="KW-0812">Transmembrane</keyword>
<dbReference type="OrthoDB" id="9795587at2"/>
<evidence type="ECO:0000256" key="4">
    <source>
        <dbReference type="ARBA" id="ARBA00023002"/>
    </source>
</evidence>
<dbReference type="SUPFAM" id="SSF56524">
    <property type="entry name" value="Oxidoreductase molybdopterin-binding domain"/>
    <property type="match status" value="1"/>
</dbReference>
<dbReference type="AlphaFoldDB" id="A0A1H7SNL0"/>
<keyword evidence="1 5" id="KW-0500">Molybdenum</keyword>
<dbReference type="GO" id="GO:0016672">
    <property type="term" value="F:oxidoreductase activity, acting on a sulfur group of donors, quinone or similar compound as acceptor"/>
    <property type="evidence" value="ECO:0007669"/>
    <property type="project" value="UniProtKB-UniRule"/>
</dbReference>
<proteinExistence type="inferred from homology"/>
<keyword evidence="7" id="KW-1133">Transmembrane helix</keyword>
<dbReference type="GO" id="GO:0030091">
    <property type="term" value="P:protein repair"/>
    <property type="evidence" value="ECO:0007669"/>
    <property type="project" value="UniProtKB-UniRule"/>
</dbReference>
<evidence type="ECO:0000259" key="8">
    <source>
        <dbReference type="Pfam" id="PF00174"/>
    </source>
</evidence>
<feature type="binding site" evidence="5">
    <location>
        <begin position="105"/>
        <end position="106"/>
    </location>
    <ligand>
        <name>Mo-molybdopterin</name>
        <dbReference type="ChEBI" id="CHEBI:71302"/>
    </ligand>
</feature>
<dbReference type="InterPro" id="IPR000572">
    <property type="entry name" value="OxRdtase_Mopterin-bd_dom"/>
</dbReference>
<feature type="binding site" evidence="5">
    <location>
        <position position="160"/>
    </location>
    <ligand>
        <name>Mo-molybdopterin</name>
        <dbReference type="ChEBI" id="CHEBI:71302"/>
    </ligand>
    <ligandPart>
        <name>Mo</name>
        <dbReference type="ChEBI" id="CHEBI:28685"/>
    </ligandPart>
</feature>
<evidence type="ECO:0000256" key="6">
    <source>
        <dbReference type="SAM" id="MobiDB-lite"/>
    </source>
</evidence>
<evidence type="ECO:0000313" key="10">
    <source>
        <dbReference type="Proteomes" id="UP000182719"/>
    </source>
</evidence>
<comment type="cofactor">
    <cofactor evidence="5">
        <name>Mo-molybdopterin</name>
        <dbReference type="ChEBI" id="CHEBI:71302"/>
    </cofactor>
    <text evidence="5">Binds 1 Mo-molybdopterin (Mo-MPT) cofactor per subunit.</text>
</comment>
<dbReference type="PANTHER" id="PTHR43032:SF3">
    <property type="entry name" value="PROTEIN-METHIONINE-SULFOXIDE REDUCTASE CATALYTIC SUBUNIT MSRP"/>
    <property type="match status" value="1"/>
</dbReference>
<dbReference type="EC" id="1.8.5.-" evidence="5"/>
<dbReference type="GO" id="GO:0046872">
    <property type="term" value="F:metal ion binding"/>
    <property type="evidence" value="ECO:0007669"/>
    <property type="project" value="UniProtKB-KW"/>
</dbReference>
<gene>
    <name evidence="5" type="primary">msrP</name>
    <name evidence="9" type="ORF">SAMN05444354_10836</name>
</gene>
<feature type="binding site" evidence="5">
    <location>
        <position position="243"/>
    </location>
    <ligand>
        <name>Mo-molybdopterin</name>
        <dbReference type="ChEBI" id="CHEBI:71302"/>
    </ligand>
</feature>
<name>A0A1H7SNL0_STIAU</name>
<dbReference type="NCBIfam" id="NF003767">
    <property type="entry name" value="PRK05363.1"/>
    <property type="match status" value="1"/>
</dbReference>
<feature type="binding site" evidence="5">
    <location>
        <begin position="259"/>
        <end position="261"/>
    </location>
    <ligand>
        <name>Mo-molybdopterin</name>
        <dbReference type="ChEBI" id="CHEBI:71302"/>
    </ligand>
</feature>
<evidence type="ECO:0000256" key="3">
    <source>
        <dbReference type="ARBA" id="ARBA00022729"/>
    </source>
</evidence>
<comment type="similarity">
    <text evidence="5">Belongs to the MsrP family.</text>
</comment>
<dbReference type="Proteomes" id="UP000182719">
    <property type="component" value="Unassembled WGS sequence"/>
</dbReference>
<keyword evidence="3 5" id="KW-0732">Signal</keyword>
<dbReference type="PANTHER" id="PTHR43032">
    <property type="entry name" value="PROTEIN-METHIONINE-SULFOXIDE REDUCTASE"/>
    <property type="match status" value="1"/>
</dbReference>
<feature type="compositionally biased region" description="Low complexity" evidence="6">
    <location>
        <begin position="62"/>
        <end position="85"/>
    </location>
</feature>
<feature type="binding site" evidence="5">
    <location>
        <position position="102"/>
    </location>
    <ligand>
        <name>Mo-molybdopterin</name>
        <dbReference type="ChEBI" id="CHEBI:71302"/>
    </ligand>
</feature>
<dbReference type="RefSeq" id="WP_075007432.1">
    <property type="nucleotide sequence ID" value="NZ_FOAP01000008.1"/>
</dbReference>
<keyword evidence="4 5" id="KW-0560">Oxidoreductase</keyword>
<protein>
    <recommendedName>
        <fullName evidence="5">Protein-methionine-sulfoxide reductase catalytic subunit MsrP</fullName>
        <ecNumber evidence="5">1.8.5.-</ecNumber>
    </recommendedName>
</protein>
<keyword evidence="10" id="KW-1185">Reference proteome</keyword>
<feature type="transmembrane region" description="Helical" evidence="7">
    <location>
        <begin position="30"/>
        <end position="48"/>
    </location>
</feature>
<feature type="domain" description="Oxidoreductase molybdopterin-binding" evidence="8">
    <location>
        <begin position="122"/>
        <end position="277"/>
    </location>
</feature>
<dbReference type="GO" id="GO:0043546">
    <property type="term" value="F:molybdopterin cofactor binding"/>
    <property type="evidence" value="ECO:0007669"/>
    <property type="project" value="UniProtKB-UniRule"/>
</dbReference>
<comment type="subunit">
    <text evidence="5">Heterodimer of a catalytic subunit (MsrP) and a heme-binding subunit (MsrQ).</text>
</comment>
<sequence>MSDKKAPQPPESEVTPEPLYRRRREFIKNVGLFAGTAAAVGGGLYLLAPKRGKSPEPPPPEAAGKAGPAEPPAAQASAAGNPAGPYDTTEEQTPYEDVTSYNNFYEFGLDKSDPARNAHTLQTRPWSVVVDGEVHKPQTVDIDQLKAWFTPEQRIYRMRCVEAWSMVIPWLGIPLGEVLKRVEPTSRAKYVAFTTLVNPEQMPGQKRQVLDWPYVEGLRLDEALHPLTLLATGLYGRELPPQNGAPLRLVVPWKYGFKGIKSIVRITLTERQPPTTWNLAAANEYGFYANVNPAVDHPRWSQATERRIGEFRRRPTLPFNGYAEQVASLYAGLDLRENY</sequence>
<dbReference type="Pfam" id="PF00174">
    <property type="entry name" value="Oxidored_molyb"/>
    <property type="match status" value="1"/>
</dbReference>
<organism evidence="9 10">
    <name type="scientific">Stigmatella aurantiaca</name>
    <dbReference type="NCBI Taxonomy" id="41"/>
    <lineage>
        <taxon>Bacteria</taxon>
        <taxon>Pseudomonadati</taxon>
        <taxon>Myxococcota</taxon>
        <taxon>Myxococcia</taxon>
        <taxon>Myxococcales</taxon>
        <taxon>Cystobacterineae</taxon>
        <taxon>Archangiaceae</taxon>
        <taxon>Stigmatella</taxon>
    </lineage>
</organism>
<feature type="region of interest" description="Disordered" evidence="6">
    <location>
        <begin position="1"/>
        <end position="21"/>
    </location>
</feature>
<dbReference type="HAMAP" id="MF_01206">
    <property type="entry name" value="MsrP"/>
    <property type="match status" value="1"/>
</dbReference>
<dbReference type="EMBL" id="FOAP01000008">
    <property type="protein sequence ID" value="SEL73344.1"/>
    <property type="molecule type" value="Genomic_DNA"/>
</dbReference>
<dbReference type="Gene3D" id="3.90.420.10">
    <property type="entry name" value="Oxidoreductase, molybdopterin-binding domain"/>
    <property type="match status" value="1"/>
</dbReference>
<feature type="region of interest" description="Disordered" evidence="6">
    <location>
        <begin position="47"/>
        <end position="95"/>
    </location>
</feature>
<comment type="function">
    <text evidence="5">Part of the MsrPQ system that repairs oxidized cell envelope proteins containing methionine sulfoxide residues (Met-O), using respiratory chain electrons. Thus protects these proteins from oxidative-stress damage caused by reactive species of oxygen and chlorine. MsrPQ is essential for the maintenance of envelope integrity under bleach stress, rescuing a wide series of structurally unrelated cell envelope proteins from methionine oxidation. The catalytic subunit MsrP is non-stereospecific, being able to reduce both (R-) and (S-) diastereoisomers of methionine sulfoxide.</text>
</comment>
<feature type="binding site" evidence="5">
    <location>
        <position position="248"/>
    </location>
    <ligand>
        <name>Mo-molybdopterin</name>
        <dbReference type="ChEBI" id="CHEBI:71302"/>
    </ligand>
</feature>
<reference evidence="10" key="1">
    <citation type="submission" date="2016-10" db="EMBL/GenBank/DDBJ databases">
        <authorList>
            <person name="Varghese N."/>
            <person name="Submissions S."/>
        </authorList>
    </citation>
    <scope>NUCLEOTIDE SEQUENCE [LARGE SCALE GENOMIC DNA]</scope>
    <source>
        <strain evidence="10">DSM 17044</strain>
    </source>
</reference>
<keyword evidence="7" id="KW-0472">Membrane</keyword>
<keyword evidence="2 5" id="KW-0479">Metal-binding</keyword>